<dbReference type="Proteomes" id="UP000830158">
    <property type="component" value="Chromosome"/>
</dbReference>
<evidence type="ECO:0000313" key="2">
    <source>
        <dbReference type="Proteomes" id="UP000830158"/>
    </source>
</evidence>
<sequence length="138" mass="15537">MASNQTPDEALAFRRLQGFARKVAADLRRAGVPRDSVVVREAQQVKRPTPGGLFRRAKAEVVEAPDRQQVIDGWRVFSEDQEEQLLQDTAGSIRSTRYTKRSFEVWLLGSGRLVAVDLRHETVSNNVRGSAPTSYRSR</sequence>
<organism evidence="1 2">
    <name type="scientific">Amycolatopsis thermalba</name>
    <dbReference type="NCBI Taxonomy" id="944492"/>
    <lineage>
        <taxon>Bacteria</taxon>
        <taxon>Bacillati</taxon>
        <taxon>Actinomycetota</taxon>
        <taxon>Actinomycetes</taxon>
        <taxon>Pseudonocardiales</taxon>
        <taxon>Pseudonocardiaceae</taxon>
        <taxon>Amycolatopsis</taxon>
    </lineage>
</organism>
<keyword evidence="2" id="KW-1185">Reference proteome</keyword>
<reference evidence="1" key="1">
    <citation type="submission" date="2022-01" db="EMBL/GenBank/DDBJ databases">
        <title>PSI-footprinting approach for the identification of protein synthesis inhibitor producers.</title>
        <authorList>
            <person name="Handel F."/>
            <person name="Kulik A."/>
            <person name="Wex K.W."/>
            <person name="Berscheid A."/>
            <person name="Saur J.S."/>
            <person name="Winkler A."/>
            <person name="Wibberg D."/>
            <person name="Kalinowski J."/>
            <person name="Broetz-Oesterhelt H."/>
            <person name="Mast Y."/>
        </authorList>
    </citation>
    <scope>NUCLEOTIDE SEQUENCE</scope>
    <source>
        <strain evidence="1">KNN 49.3e</strain>
    </source>
</reference>
<evidence type="ECO:0000313" key="1">
    <source>
        <dbReference type="EMBL" id="UQS26064.1"/>
    </source>
</evidence>
<dbReference type="RefSeq" id="WP_162831079.1">
    <property type="nucleotide sequence ID" value="NZ_CP091196.1"/>
</dbReference>
<dbReference type="EMBL" id="CP091196">
    <property type="protein sequence ID" value="UQS26064.1"/>
    <property type="molecule type" value="Genomic_DNA"/>
</dbReference>
<protein>
    <submittedName>
        <fullName evidence="1">Uncharacterized protein</fullName>
    </submittedName>
</protein>
<gene>
    <name evidence="1" type="ORF">L1857_26245</name>
</gene>
<accession>A0ABY4P157</accession>
<proteinExistence type="predicted"/>
<name>A0ABY4P157_9PSEU</name>